<sequence length="444" mass="49770">MSKSRPYADHRRRFLDLLREQDAAAVIFTATEKTRNHDAEYRFRPDSDFWYLTGFREPDCCLLLLPDREEGESVLFLRRRVPEEEVWTGLRLGVERASEVLGVDEARPIEKLWDDLPELLKGYRDIVYALGRDEGRDRKMMDAAKVLRRQARGGVQPPLEWIDPLETLHELRLFKTESELEIMRRAAAVTTEAHTAAMAETAPGVNEAAIDGLLEYTFRRRGGTGAAYTNIVAGGANACILHYIENDRPLKAGDLLLIDAGCEMDFYASDVTRTFPVDGHFSAEQRALYQVVLDAQKQAIEHVRKGVTFESVHDVATRALCAGLVELGLVQGSVDEVVESGSYRRFYMHRTGHWLGLDVHDQGRYHLAGQSRKLQPGMVLTVEPGLYVAPDDETVEARWRGIGIRIEDDILVTESGYENLTAAIPKEIEDVEAACAGTGNLAAV</sequence>
<dbReference type="InterPro" id="IPR029149">
    <property type="entry name" value="Creatin/AminoP/Spt16_N"/>
</dbReference>
<keyword evidence="16" id="KW-1185">Reference proteome</keyword>
<organism evidence="15 16">
    <name type="scientific">Engelhardtia mirabilis</name>
    <dbReference type="NCBI Taxonomy" id="2528011"/>
    <lineage>
        <taxon>Bacteria</taxon>
        <taxon>Pseudomonadati</taxon>
        <taxon>Planctomycetota</taxon>
        <taxon>Planctomycetia</taxon>
        <taxon>Planctomycetia incertae sedis</taxon>
        <taxon>Engelhardtia</taxon>
    </lineage>
</organism>
<dbReference type="SMART" id="SM01011">
    <property type="entry name" value="AMP_N"/>
    <property type="match status" value="1"/>
</dbReference>
<dbReference type="Gene3D" id="3.90.230.10">
    <property type="entry name" value="Creatinase/methionine aminopeptidase superfamily"/>
    <property type="match status" value="1"/>
</dbReference>
<dbReference type="PROSITE" id="PS00491">
    <property type="entry name" value="PROLINE_PEPTIDASE"/>
    <property type="match status" value="1"/>
</dbReference>
<accession>A0A518BM61</accession>
<dbReference type="AlphaFoldDB" id="A0A518BM61"/>
<comment type="cofactor">
    <cofactor evidence="2">
        <name>Mn(2+)</name>
        <dbReference type="ChEBI" id="CHEBI:29035"/>
    </cofactor>
</comment>
<proteinExistence type="inferred from homology"/>
<dbReference type="CDD" id="cd01087">
    <property type="entry name" value="Prolidase"/>
    <property type="match status" value="1"/>
</dbReference>
<dbReference type="KEGG" id="pbap:Pla133_31620"/>
<dbReference type="InterPro" id="IPR001131">
    <property type="entry name" value="Peptidase_M24B_aminopep-P_CS"/>
</dbReference>
<evidence type="ECO:0000256" key="9">
    <source>
        <dbReference type="ARBA" id="ARBA00023211"/>
    </source>
</evidence>
<evidence type="ECO:0000256" key="3">
    <source>
        <dbReference type="ARBA" id="ARBA00008766"/>
    </source>
</evidence>
<dbReference type="GO" id="GO:0006508">
    <property type="term" value="P:proteolysis"/>
    <property type="evidence" value="ECO:0007669"/>
    <property type="project" value="UniProtKB-KW"/>
</dbReference>
<evidence type="ECO:0000313" key="16">
    <source>
        <dbReference type="Proteomes" id="UP000316921"/>
    </source>
</evidence>
<dbReference type="GO" id="GO:0030145">
    <property type="term" value="F:manganese ion binding"/>
    <property type="evidence" value="ECO:0007669"/>
    <property type="project" value="InterPro"/>
</dbReference>
<dbReference type="PANTHER" id="PTHR43226:SF4">
    <property type="entry name" value="XAA-PRO AMINOPEPTIDASE 3"/>
    <property type="match status" value="1"/>
</dbReference>
<evidence type="ECO:0000256" key="2">
    <source>
        <dbReference type="ARBA" id="ARBA00001936"/>
    </source>
</evidence>
<evidence type="ECO:0000256" key="7">
    <source>
        <dbReference type="ARBA" id="ARBA00022801"/>
    </source>
</evidence>
<dbReference type="Gene3D" id="3.40.350.10">
    <property type="entry name" value="Creatinase/prolidase N-terminal domain"/>
    <property type="match status" value="1"/>
</dbReference>
<evidence type="ECO:0000256" key="13">
    <source>
        <dbReference type="RuleBase" id="RU000590"/>
    </source>
</evidence>
<name>A0A518BM61_9BACT</name>
<evidence type="ECO:0000313" key="15">
    <source>
        <dbReference type="EMBL" id="QDU68069.1"/>
    </source>
</evidence>
<dbReference type="Proteomes" id="UP000316921">
    <property type="component" value="Chromosome"/>
</dbReference>
<protein>
    <recommendedName>
        <fullName evidence="10">Xaa-Pro aminopeptidase</fullName>
        <ecNumber evidence="4">3.4.11.9</ecNumber>
    </recommendedName>
    <alternativeName>
        <fullName evidence="11">Aminopeptidase P II</fullName>
    </alternativeName>
    <alternativeName>
        <fullName evidence="12">X-Pro aminopeptidase</fullName>
    </alternativeName>
</protein>
<dbReference type="Pfam" id="PF05195">
    <property type="entry name" value="AMP_N"/>
    <property type="match status" value="1"/>
</dbReference>
<feature type="domain" description="Aminopeptidase P N-terminal" evidence="14">
    <location>
        <begin position="2"/>
        <end position="137"/>
    </location>
</feature>
<dbReference type="FunFam" id="3.90.230.10:FF:000002">
    <property type="entry name" value="Xaa-Pro aminopeptidase 3"/>
    <property type="match status" value="1"/>
</dbReference>
<evidence type="ECO:0000256" key="6">
    <source>
        <dbReference type="ARBA" id="ARBA00022723"/>
    </source>
</evidence>
<evidence type="ECO:0000259" key="14">
    <source>
        <dbReference type="SMART" id="SM01011"/>
    </source>
</evidence>
<keyword evidence="15" id="KW-0031">Aminopeptidase</keyword>
<dbReference type="InterPro" id="IPR007865">
    <property type="entry name" value="Aminopep_P_N"/>
</dbReference>
<dbReference type="RefSeq" id="WP_145066767.1">
    <property type="nucleotide sequence ID" value="NZ_CP036287.1"/>
</dbReference>
<evidence type="ECO:0000256" key="4">
    <source>
        <dbReference type="ARBA" id="ARBA00012574"/>
    </source>
</evidence>
<gene>
    <name evidence="15" type="primary">pepP_1</name>
    <name evidence="15" type="ORF">Pla133_31620</name>
</gene>
<comment type="similarity">
    <text evidence="3 13">Belongs to the peptidase M24B family.</text>
</comment>
<evidence type="ECO:0000256" key="5">
    <source>
        <dbReference type="ARBA" id="ARBA00022670"/>
    </source>
</evidence>
<evidence type="ECO:0000256" key="12">
    <source>
        <dbReference type="ARBA" id="ARBA00081411"/>
    </source>
</evidence>
<dbReference type="SUPFAM" id="SSF55920">
    <property type="entry name" value="Creatinase/aminopeptidase"/>
    <property type="match status" value="1"/>
</dbReference>
<reference evidence="15 16" key="1">
    <citation type="submission" date="2019-02" db="EMBL/GenBank/DDBJ databases">
        <title>Deep-cultivation of Planctomycetes and their phenomic and genomic characterization uncovers novel biology.</title>
        <authorList>
            <person name="Wiegand S."/>
            <person name="Jogler M."/>
            <person name="Boedeker C."/>
            <person name="Pinto D."/>
            <person name="Vollmers J."/>
            <person name="Rivas-Marin E."/>
            <person name="Kohn T."/>
            <person name="Peeters S.H."/>
            <person name="Heuer A."/>
            <person name="Rast P."/>
            <person name="Oberbeckmann S."/>
            <person name="Bunk B."/>
            <person name="Jeske O."/>
            <person name="Meyerdierks A."/>
            <person name="Storesund J.E."/>
            <person name="Kallscheuer N."/>
            <person name="Luecker S."/>
            <person name="Lage O.M."/>
            <person name="Pohl T."/>
            <person name="Merkel B.J."/>
            <person name="Hornburger P."/>
            <person name="Mueller R.-W."/>
            <person name="Bruemmer F."/>
            <person name="Labrenz M."/>
            <person name="Spormann A.M."/>
            <person name="Op den Camp H."/>
            <person name="Overmann J."/>
            <person name="Amann R."/>
            <person name="Jetten M.S.M."/>
            <person name="Mascher T."/>
            <person name="Medema M.H."/>
            <person name="Devos D.P."/>
            <person name="Kaster A.-K."/>
            <person name="Ovreas L."/>
            <person name="Rohde M."/>
            <person name="Galperin M.Y."/>
            <person name="Jogler C."/>
        </authorList>
    </citation>
    <scope>NUCLEOTIDE SEQUENCE [LARGE SCALE GENOMIC DNA]</scope>
    <source>
        <strain evidence="15 16">Pla133</strain>
    </source>
</reference>
<dbReference type="Pfam" id="PF00557">
    <property type="entry name" value="Peptidase_M24"/>
    <property type="match status" value="1"/>
</dbReference>
<evidence type="ECO:0000256" key="8">
    <source>
        <dbReference type="ARBA" id="ARBA00023049"/>
    </source>
</evidence>
<keyword evidence="7 15" id="KW-0378">Hydrolase</keyword>
<dbReference type="GO" id="GO:0005829">
    <property type="term" value="C:cytosol"/>
    <property type="evidence" value="ECO:0007669"/>
    <property type="project" value="TreeGrafter"/>
</dbReference>
<comment type="catalytic activity">
    <reaction evidence="1">
        <text>Release of any N-terminal amino acid, including proline, that is linked to proline, even from a dipeptide or tripeptide.</text>
        <dbReference type="EC" id="3.4.11.9"/>
    </reaction>
</comment>
<dbReference type="SUPFAM" id="SSF53092">
    <property type="entry name" value="Creatinase/prolidase N-terminal domain"/>
    <property type="match status" value="1"/>
</dbReference>
<evidence type="ECO:0000256" key="10">
    <source>
        <dbReference type="ARBA" id="ARBA00069363"/>
    </source>
</evidence>
<dbReference type="InterPro" id="IPR000994">
    <property type="entry name" value="Pept_M24"/>
</dbReference>
<dbReference type="EMBL" id="CP036287">
    <property type="protein sequence ID" value="QDU68069.1"/>
    <property type="molecule type" value="Genomic_DNA"/>
</dbReference>
<evidence type="ECO:0000256" key="11">
    <source>
        <dbReference type="ARBA" id="ARBA00075356"/>
    </source>
</evidence>
<evidence type="ECO:0000256" key="1">
    <source>
        <dbReference type="ARBA" id="ARBA00001424"/>
    </source>
</evidence>
<keyword evidence="6 13" id="KW-0479">Metal-binding</keyword>
<dbReference type="InterPro" id="IPR052433">
    <property type="entry name" value="X-Pro_dipept-like"/>
</dbReference>
<keyword evidence="9" id="KW-0464">Manganese</keyword>
<dbReference type="EC" id="3.4.11.9" evidence="4"/>
<dbReference type="GO" id="GO:0070006">
    <property type="term" value="F:metalloaminopeptidase activity"/>
    <property type="evidence" value="ECO:0007669"/>
    <property type="project" value="InterPro"/>
</dbReference>
<dbReference type="InterPro" id="IPR036005">
    <property type="entry name" value="Creatinase/aminopeptidase-like"/>
</dbReference>
<dbReference type="PANTHER" id="PTHR43226">
    <property type="entry name" value="XAA-PRO AMINOPEPTIDASE 3"/>
    <property type="match status" value="1"/>
</dbReference>
<keyword evidence="8" id="KW-0482">Metalloprotease</keyword>
<keyword evidence="5" id="KW-0645">Protease</keyword>